<gene>
    <name evidence="2" type="ORF">P280DRAFT_473568</name>
</gene>
<evidence type="ECO:0000313" key="3">
    <source>
        <dbReference type="Proteomes" id="UP000799753"/>
    </source>
</evidence>
<name>A0A6A6RP37_9PLEO</name>
<dbReference type="PANTHER" id="PTHR10374">
    <property type="entry name" value="LACTOYLGLUTATHIONE LYASE GLYOXALASE I"/>
    <property type="match status" value="1"/>
</dbReference>
<evidence type="ECO:0000259" key="1">
    <source>
        <dbReference type="PROSITE" id="PS51819"/>
    </source>
</evidence>
<dbReference type="PROSITE" id="PS51819">
    <property type="entry name" value="VOC"/>
    <property type="match status" value="1"/>
</dbReference>
<dbReference type="InterPro" id="IPR029068">
    <property type="entry name" value="Glyas_Bleomycin-R_OHBP_Dase"/>
</dbReference>
<keyword evidence="3" id="KW-1185">Reference proteome</keyword>
<dbReference type="SUPFAM" id="SSF54593">
    <property type="entry name" value="Glyoxalase/Bleomycin resistance protein/Dihydroxybiphenyl dioxygenase"/>
    <property type="match status" value="1"/>
</dbReference>
<accession>A0A6A6RP37</accession>
<dbReference type="Proteomes" id="UP000799753">
    <property type="component" value="Unassembled WGS sequence"/>
</dbReference>
<dbReference type="InterPro" id="IPR037523">
    <property type="entry name" value="VOC_core"/>
</dbReference>
<dbReference type="GO" id="GO:0051213">
    <property type="term" value="F:dioxygenase activity"/>
    <property type="evidence" value="ECO:0007669"/>
    <property type="project" value="UniProtKB-KW"/>
</dbReference>
<dbReference type="EMBL" id="MU006802">
    <property type="protein sequence ID" value="KAF2635948.1"/>
    <property type="molecule type" value="Genomic_DNA"/>
</dbReference>
<keyword evidence="2" id="KW-0223">Dioxygenase</keyword>
<protein>
    <submittedName>
        <fullName evidence="2">Glyoxalase/Bleomycin resistance protein/Dihydroxybiphenyl dioxygenase</fullName>
    </submittedName>
</protein>
<dbReference type="AlphaFoldDB" id="A0A6A6RP37"/>
<dbReference type="Pfam" id="PF00903">
    <property type="entry name" value="Glyoxalase"/>
    <property type="match status" value="1"/>
</dbReference>
<dbReference type="Gene3D" id="3.10.180.10">
    <property type="entry name" value="2,3-Dihydroxybiphenyl 1,2-Dioxygenase, domain 1"/>
    <property type="match status" value="1"/>
</dbReference>
<evidence type="ECO:0000313" key="2">
    <source>
        <dbReference type="EMBL" id="KAF2635948.1"/>
    </source>
</evidence>
<dbReference type="PANTHER" id="PTHR10374:SF19">
    <property type="entry name" value="LYASE (GLO1), PUTATIVE (AFU_ORTHOLOGUE AFUA_2G13550)-RELATED"/>
    <property type="match status" value="1"/>
</dbReference>
<organism evidence="2 3">
    <name type="scientific">Massarina eburnea CBS 473.64</name>
    <dbReference type="NCBI Taxonomy" id="1395130"/>
    <lineage>
        <taxon>Eukaryota</taxon>
        <taxon>Fungi</taxon>
        <taxon>Dikarya</taxon>
        <taxon>Ascomycota</taxon>
        <taxon>Pezizomycotina</taxon>
        <taxon>Dothideomycetes</taxon>
        <taxon>Pleosporomycetidae</taxon>
        <taxon>Pleosporales</taxon>
        <taxon>Massarineae</taxon>
        <taxon>Massarinaceae</taxon>
        <taxon>Massarina</taxon>
    </lineage>
</organism>
<dbReference type="InterPro" id="IPR004360">
    <property type="entry name" value="Glyas_Fos-R_dOase_dom"/>
</dbReference>
<sequence length="278" mass="29531">MRLALYKKLGLPISYVYINTASPTPTPLPTRLDRLRTFVLPTRPHFFTSTMRFFEFTTSIIPLVLGSLAAGCDGQTTSNATMTFGTDCSWIPGFEGYGISHFSLITNNQDRLINFYTKAFGMRLVFQFQPSPEFTTTYLGHNTAGYASCAAWATTASSQRGQIEILYLKGASATLAPSTQTPNSFGHIGVSTPDVSGTCNRIASLGGTIVKAPGAYITSLNGALGNAFGLNAARTKNLSAAQKAALIEGFKYAPAGISASCFATDPDGNLLEVQSASA</sequence>
<keyword evidence="2" id="KW-0560">Oxidoreductase</keyword>
<feature type="domain" description="VOC" evidence="1">
    <location>
        <begin position="98"/>
        <end position="276"/>
    </location>
</feature>
<reference evidence="2" key="1">
    <citation type="journal article" date="2020" name="Stud. Mycol.">
        <title>101 Dothideomycetes genomes: a test case for predicting lifestyles and emergence of pathogens.</title>
        <authorList>
            <person name="Haridas S."/>
            <person name="Albert R."/>
            <person name="Binder M."/>
            <person name="Bloem J."/>
            <person name="Labutti K."/>
            <person name="Salamov A."/>
            <person name="Andreopoulos B."/>
            <person name="Baker S."/>
            <person name="Barry K."/>
            <person name="Bills G."/>
            <person name="Bluhm B."/>
            <person name="Cannon C."/>
            <person name="Castanera R."/>
            <person name="Culley D."/>
            <person name="Daum C."/>
            <person name="Ezra D."/>
            <person name="Gonzalez J."/>
            <person name="Henrissat B."/>
            <person name="Kuo A."/>
            <person name="Liang C."/>
            <person name="Lipzen A."/>
            <person name="Lutzoni F."/>
            <person name="Magnuson J."/>
            <person name="Mondo S."/>
            <person name="Nolan M."/>
            <person name="Ohm R."/>
            <person name="Pangilinan J."/>
            <person name="Park H.-J."/>
            <person name="Ramirez L."/>
            <person name="Alfaro M."/>
            <person name="Sun H."/>
            <person name="Tritt A."/>
            <person name="Yoshinaga Y."/>
            <person name="Zwiers L.-H."/>
            <person name="Turgeon B."/>
            <person name="Goodwin S."/>
            <person name="Spatafora J."/>
            <person name="Crous P."/>
            <person name="Grigoriev I."/>
        </authorList>
    </citation>
    <scope>NUCLEOTIDE SEQUENCE</scope>
    <source>
        <strain evidence="2">CBS 473.64</strain>
    </source>
</reference>
<dbReference type="OrthoDB" id="16820at2759"/>
<proteinExistence type="predicted"/>